<sequence>MAVVGGGSDRAGGPGPGGPDGLGPDDGAGGLGLVVRGGVGGTRASLEGVAAAAARVTRAVGALASAAECVHRARGGPWPAEVLGDVNDGAGGLPACAERAARLAVGLRAALRAYEDADHDARSRLAAVAIATGGTLGDLGPAWWGLVGLGAAGSAGVALAQVSLLRALRGSPGLLGLLLRDAPDLSGLPGAAGWLGGAATGAGGLLPDGLGLPYGDTMELVVLGLAAFALGAQPGVWVPTARPVADLTRLLSVTVAGWAALRGRPPLEVLVAPLVGARGKGGAGGAGGTGGAGGSRGEPAPEGIGDVMHRVAELGDAPGPVVGVQRLDHPDGSTGWVVSVPGMRSGAVVPGVDPMDNATNAALMAGLPDAMTDGVEEAMLRAGVGPQDPVLLAGYSQGGMVATRLATSLQGTFTIEAVLTAGSPVGSMPVPAGVTALHLEHAQDWVPALDGAPNPDAVNRTTVVRTLPGGGAAVAGTQLGLTPAGLGQAHSAWEYAGTAAEVERLADPSVDGFRAALDRVLGEGSRATSQSFLVARVPERG</sequence>
<gene>
    <name evidence="2" type="ORF">AFE02nite_33240</name>
</gene>
<protein>
    <recommendedName>
        <fullName evidence="4">PE-PPE domain-containing protein</fullName>
    </recommendedName>
</protein>
<evidence type="ECO:0000256" key="1">
    <source>
        <dbReference type="SAM" id="MobiDB-lite"/>
    </source>
</evidence>
<feature type="compositionally biased region" description="Gly residues" evidence="1">
    <location>
        <begin position="281"/>
        <end position="296"/>
    </location>
</feature>
<dbReference type="Proteomes" id="UP000321484">
    <property type="component" value="Unassembled WGS sequence"/>
</dbReference>
<comment type="caution">
    <text evidence="2">The sequence shown here is derived from an EMBL/GenBank/DDBJ whole genome shotgun (WGS) entry which is preliminary data.</text>
</comment>
<dbReference type="InterPro" id="IPR029058">
    <property type="entry name" value="AB_hydrolase_fold"/>
</dbReference>
<dbReference type="SUPFAM" id="SSF53474">
    <property type="entry name" value="alpha/beta-Hydrolases"/>
    <property type="match status" value="1"/>
</dbReference>
<name>A0A511Z2B6_9CELL</name>
<proteinExistence type="predicted"/>
<accession>A0A511Z2B6</accession>
<dbReference type="EMBL" id="BJYK01000013">
    <property type="protein sequence ID" value="GEN81590.1"/>
    <property type="molecule type" value="Genomic_DNA"/>
</dbReference>
<feature type="region of interest" description="Disordered" evidence="1">
    <location>
        <begin position="1"/>
        <end position="27"/>
    </location>
</feature>
<dbReference type="Gene3D" id="3.40.50.1820">
    <property type="entry name" value="alpha/beta hydrolase"/>
    <property type="match status" value="1"/>
</dbReference>
<reference evidence="2 3" key="1">
    <citation type="submission" date="2019-07" db="EMBL/GenBank/DDBJ databases">
        <title>Whole genome shotgun sequence of Actinotalea fermentans NBRC 105374.</title>
        <authorList>
            <person name="Hosoyama A."/>
            <person name="Uohara A."/>
            <person name="Ohji S."/>
            <person name="Ichikawa N."/>
        </authorList>
    </citation>
    <scope>NUCLEOTIDE SEQUENCE [LARGE SCALE GENOMIC DNA]</scope>
    <source>
        <strain evidence="2 3">NBRC 105374</strain>
    </source>
</reference>
<feature type="region of interest" description="Disordered" evidence="1">
    <location>
        <begin position="281"/>
        <end position="302"/>
    </location>
</feature>
<evidence type="ECO:0000313" key="2">
    <source>
        <dbReference type="EMBL" id="GEN81590.1"/>
    </source>
</evidence>
<organism evidence="2 3">
    <name type="scientific">Actinotalea fermentans</name>
    <dbReference type="NCBI Taxonomy" id="43671"/>
    <lineage>
        <taxon>Bacteria</taxon>
        <taxon>Bacillati</taxon>
        <taxon>Actinomycetota</taxon>
        <taxon>Actinomycetes</taxon>
        <taxon>Micrococcales</taxon>
        <taxon>Cellulomonadaceae</taxon>
        <taxon>Actinotalea</taxon>
    </lineage>
</organism>
<keyword evidence="3" id="KW-1185">Reference proteome</keyword>
<dbReference type="AlphaFoldDB" id="A0A511Z2B6"/>
<evidence type="ECO:0000313" key="3">
    <source>
        <dbReference type="Proteomes" id="UP000321484"/>
    </source>
</evidence>
<evidence type="ECO:0008006" key="4">
    <source>
        <dbReference type="Google" id="ProtNLM"/>
    </source>
</evidence>